<reference evidence="10" key="1">
    <citation type="submission" date="2015-07" db="EMBL/GenBank/DDBJ databases">
        <title>Complete genome sequence and phylogenetic analysis of Limnochorda pilosa.</title>
        <authorList>
            <person name="Watanabe M."/>
            <person name="Kojima H."/>
            <person name="Fukui M."/>
        </authorList>
    </citation>
    <scope>NUCLEOTIDE SEQUENCE [LARGE SCALE GENOMIC DNA]</scope>
    <source>
        <strain evidence="10">HC45</strain>
    </source>
</reference>
<dbReference type="SUPFAM" id="SSF53187">
    <property type="entry name" value="Zn-dependent exopeptidases"/>
    <property type="match status" value="1"/>
</dbReference>
<evidence type="ECO:0000256" key="1">
    <source>
        <dbReference type="ARBA" id="ARBA00006272"/>
    </source>
</evidence>
<dbReference type="AlphaFoldDB" id="A0A0K2SNX9"/>
<gene>
    <name evidence="9" type="ORF">LIP_3014</name>
</gene>
<dbReference type="InterPro" id="IPR023367">
    <property type="entry name" value="Peptidase_M42_dom2"/>
</dbReference>
<evidence type="ECO:0000313" key="9">
    <source>
        <dbReference type="EMBL" id="BAS28843.1"/>
    </source>
</evidence>
<accession>A0A0K2SNX9</accession>
<evidence type="ECO:0000256" key="5">
    <source>
        <dbReference type="ARBA" id="ARBA00022801"/>
    </source>
</evidence>
<dbReference type="CDD" id="cd05656">
    <property type="entry name" value="M42_Frv"/>
    <property type="match status" value="1"/>
</dbReference>
<evidence type="ECO:0000256" key="6">
    <source>
        <dbReference type="PIRNR" id="PIRNR001123"/>
    </source>
</evidence>
<protein>
    <submittedName>
        <fullName evidence="9">Aminopeptidase</fullName>
    </submittedName>
</protein>
<dbReference type="Gene3D" id="3.40.630.10">
    <property type="entry name" value="Zn peptidases"/>
    <property type="match status" value="1"/>
</dbReference>
<dbReference type="EMBL" id="AP014924">
    <property type="protein sequence ID" value="BAS28843.1"/>
    <property type="molecule type" value="Genomic_DNA"/>
</dbReference>
<evidence type="ECO:0000256" key="3">
    <source>
        <dbReference type="ARBA" id="ARBA00022670"/>
    </source>
</evidence>
<organism evidence="9 10">
    <name type="scientific">Limnochorda pilosa</name>
    <dbReference type="NCBI Taxonomy" id="1555112"/>
    <lineage>
        <taxon>Bacteria</taxon>
        <taxon>Bacillati</taxon>
        <taxon>Bacillota</taxon>
        <taxon>Limnochordia</taxon>
        <taxon>Limnochordales</taxon>
        <taxon>Limnochordaceae</taxon>
        <taxon>Limnochorda</taxon>
    </lineage>
</organism>
<reference evidence="10" key="2">
    <citation type="journal article" date="2016" name="Int. J. Syst. Evol. Microbiol.">
        <title>Complete genome sequence and cell structure of Limnochorda pilosa, a Gram-negative spore-former within the phylum Firmicutes.</title>
        <authorList>
            <person name="Watanabe M."/>
            <person name="Kojima H."/>
            <person name="Fukui M."/>
        </authorList>
    </citation>
    <scope>NUCLEOTIDE SEQUENCE [LARGE SCALE GENOMIC DNA]</scope>
    <source>
        <strain evidence="10">HC45</strain>
    </source>
</reference>
<keyword evidence="3" id="KW-0645">Protease</keyword>
<dbReference type="SUPFAM" id="SSF101821">
    <property type="entry name" value="Aminopeptidase/glucanase lid domain"/>
    <property type="match status" value="1"/>
</dbReference>
<dbReference type="GO" id="GO:0004177">
    <property type="term" value="F:aminopeptidase activity"/>
    <property type="evidence" value="ECO:0007669"/>
    <property type="project" value="UniProtKB-UniRule"/>
</dbReference>
<proteinExistence type="inferred from homology"/>
<evidence type="ECO:0000256" key="2">
    <source>
        <dbReference type="ARBA" id="ARBA00022438"/>
    </source>
</evidence>
<evidence type="ECO:0000256" key="4">
    <source>
        <dbReference type="ARBA" id="ARBA00022723"/>
    </source>
</evidence>
<dbReference type="PIRSF" id="PIRSF001123">
    <property type="entry name" value="PepA_GA"/>
    <property type="match status" value="1"/>
</dbReference>
<dbReference type="InterPro" id="IPR051464">
    <property type="entry name" value="Peptidase_M42_aminopept"/>
</dbReference>
<dbReference type="InterPro" id="IPR008007">
    <property type="entry name" value="Peptidase_M42"/>
</dbReference>
<dbReference type="Pfam" id="PF05343">
    <property type="entry name" value="Peptidase_M42"/>
    <property type="match status" value="1"/>
</dbReference>
<dbReference type="Gene3D" id="2.40.30.40">
    <property type="entry name" value="Peptidase M42, domain 2"/>
    <property type="match status" value="1"/>
</dbReference>
<dbReference type="GO" id="GO:0006508">
    <property type="term" value="P:proteolysis"/>
    <property type="evidence" value="ECO:0007669"/>
    <property type="project" value="UniProtKB-KW"/>
</dbReference>
<keyword evidence="10" id="KW-1185">Reference proteome</keyword>
<keyword evidence="5" id="KW-0378">Hydrolase</keyword>
<feature type="binding site" evidence="8">
    <location>
        <position position="172"/>
    </location>
    <ligand>
        <name>Zn(2+)</name>
        <dbReference type="ChEBI" id="CHEBI:29105"/>
        <label>2</label>
    </ligand>
</feature>
<comment type="similarity">
    <text evidence="1 6">Belongs to the peptidase M42 family.</text>
</comment>
<dbReference type="Proteomes" id="UP000065807">
    <property type="component" value="Chromosome"/>
</dbReference>
<keyword evidence="2 9" id="KW-0031">Aminopeptidase</keyword>
<dbReference type="PATRIC" id="fig|1555112.3.peg.3061"/>
<evidence type="ECO:0000313" key="10">
    <source>
        <dbReference type="Proteomes" id="UP000065807"/>
    </source>
</evidence>
<dbReference type="KEGG" id="lpil:LIP_3014"/>
<dbReference type="GO" id="GO:0046872">
    <property type="term" value="F:metal ion binding"/>
    <property type="evidence" value="ECO:0007669"/>
    <property type="project" value="UniProtKB-UniRule"/>
</dbReference>
<feature type="binding site" evidence="8">
    <location>
        <position position="311"/>
    </location>
    <ligand>
        <name>Zn(2+)</name>
        <dbReference type="ChEBI" id="CHEBI:29105"/>
        <label>2</label>
    </ligand>
</feature>
<feature type="binding site" evidence="8">
    <location>
        <position position="62"/>
    </location>
    <ligand>
        <name>Zn(2+)</name>
        <dbReference type="ChEBI" id="CHEBI:29105"/>
        <label>1</label>
    </ligand>
</feature>
<evidence type="ECO:0000256" key="7">
    <source>
        <dbReference type="PIRSR" id="PIRSR001123-1"/>
    </source>
</evidence>
<dbReference type="PANTHER" id="PTHR32481:SF5">
    <property type="entry name" value="ENDOGLUCANASE"/>
    <property type="match status" value="1"/>
</dbReference>
<name>A0A0K2SNX9_LIMPI</name>
<feature type="active site" description="Proton acceptor" evidence="7">
    <location>
        <position position="200"/>
    </location>
</feature>
<dbReference type="PANTHER" id="PTHR32481">
    <property type="entry name" value="AMINOPEPTIDASE"/>
    <property type="match status" value="1"/>
</dbReference>
<feature type="binding site" evidence="8">
    <location>
        <position position="172"/>
    </location>
    <ligand>
        <name>Zn(2+)</name>
        <dbReference type="ChEBI" id="CHEBI:29105"/>
        <label>1</label>
    </ligand>
</feature>
<evidence type="ECO:0000256" key="8">
    <source>
        <dbReference type="PIRSR" id="PIRSR001123-2"/>
    </source>
</evidence>
<sequence>MRYLSELDGVSGAEGPVRAWIRERVEAKPPPGSWRMETDALGNLLVRVGEEKPGPRLMVAAHMDEVGLMVTSVEDDGLLHFRPVGGIDPRILPAQVVRIGERRVPGVVGGKPIHLQQPEERKKAYRLEELYLDIGARSRNEAEAVVSLGDRVVFERPFEVFGEGRVMGKALDDRAGCLMLLELLREEWPGPFLAAFTVQEEVGLRGAQVAAYRLEPDAALVLETTSCADLPDVDPARQTTRLGQGPAVTFRDRTSIADPEMVRILVREAEAARIPWQWKQGVAGGNDAGAIQTQRGGARVASLSLPCRYLHQPGGVLSLDDYQHALELARRALRAWARELPNGGDGR</sequence>
<comment type="cofactor">
    <cofactor evidence="8">
        <name>a divalent metal cation</name>
        <dbReference type="ChEBI" id="CHEBI:60240"/>
    </cofactor>
    <text evidence="8">Binds 2 divalent metal cations per subunit.</text>
</comment>
<keyword evidence="4 8" id="KW-0479">Metal-binding</keyword>
<feature type="binding site" evidence="8">
    <location>
        <position position="201"/>
    </location>
    <ligand>
        <name>Zn(2+)</name>
        <dbReference type="ChEBI" id="CHEBI:29105"/>
        <label>2</label>
    </ligand>
</feature>
<feature type="binding site" evidence="8">
    <location>
        <position position="223"/>
    </location>
    <ligand>
        <name>Zn(2+)</name>
        <dbReference type="ChEBI" id="CHEBI:29105"/>
        <label>1</label>
    </ligand>
</feature>
<dbReference type="STRING" id="1555112.LIP_3014"/>